<dbReference type="PROSITE" id="PS50995">
    <property type="entry name" value="HTH_MARR_2"/>
    <property type="match status" value="1"/>
</dbReference>
<gene>
    <name evidence="5" type="ORF">NRB20_49200</name>
</gene>
<accession>A0A7K0D7V9</accession>
<dbReference type="OrthoDB" id="3177763at2"/>
<reference evidence="5 6" key="1">
    <citation type="submission" date="2019-10" db="EMBL/GenBank/DDBJ databases">
        <title>Nocardia macrotermitis sp. nov. and Nocardia aurantia sp. nov., isolated from the gut of fungus growing-termite Macrotermes natalensis.</title>
        <authorList>
            <person name="Benndorf R."/>
            <person name="Schwitalla J."/>
            <person name="Martin K."/>
            <person name="De Beer W."/>
            <person name="Kaster A.-K."/>
            <person name="Vollmers J."/>
            <person name="Poulsen M."/>
            <person name="Beemelmanns C."/>
        </authorList>
    </citation>
    <scope>NUCLEOTIDE SEQUENCE [LARGE SCALE GENOMIC DNA]</scope>
    <source>
        <strain evidence="5 6">RB20</strain>
    </source>
</reference>
<evidence type="ECO:0000313" key="5">
    <source>
        <dbReference type="EMBL" id="MQY21807.1"/>
    </source>
</evidence>
<keyword evidence="6" id="KW-1185">Reference proteome</keyword>
<dbReference type="GO" id="GO:0003677">
    <property type="term" value="F:DNA binding"/>
    <property type="evidence" value="ECO:0007669"/>
    <property type="project" value="UniProtKB-KW"/>
</dbReference>
<dbReference type="Pfam" id="PF01047">
    <property type="entry name" value="MarR"/>
    <property type="match status" value="1"/>
</dbReference>
<dbReference type="GO" id="GO:0003700">
    <property type="term" value="F:DNA-binding transcription factor activity"/>
    <property type="evidence" value="ECO:0007669"/>
    <property type="project" value="InterPro"/>
</dbReference>
<dbReference type="InterPro" id="IPR000835">
    <property type="entry name" value="HTH_MarR-typ"/>
</dbReference>
<keyword evidence="2" id="KW-0238">DNA-binding</keyword>
<name>A0A7K0D7V9_9NOCA</name>
<proteinExistence type="predicted"/>
<organism evidence="5 6">
    <name type="scientific">Nocardia macrotermitis</name>
    <dbReference type="NCBI Taxonomy" id="2585198"/>
    <lineage>
        <taxon>Bacteria</taxon>
        <taxon>Bacillati</taxon>
        <taxon>Actinomycetota</taxon>
        <taxon>Actinomycetes</taxon>
        <taxon>Mycobacteriales</taxon>
        <taxon>Nocardiaceae</taxon>
        <taxon>Nocardia</taxon>
    </lineage>
</organism>
<evidence type="ECO:0000256" key="1">
    <source>
        <dbReference type="ARBA" id="ARBA00023015"/>
    </source>
</evidence>
<dbReference type="InterPro" id="IPR036388">
    <property type="entry name" value="WH-like_DNA-bd_sf"/>
</dbReference>
<dbReference type="AlphaFoldDB" id="A0A7K0D7V9"/>
<keyword evidence="1" id="KW-0805">Transcription regulation</keyword>
<dbReference type="PANTHER" id="PTHR42756">
    <property type="entry name" value="TRANSCRIPTIONAL REGULATOR, MARR"/>
    <property type="match status" value="1"/>
</dbReference>
<evidence type="ECO:0000313" key="6">
    <source>
        <dbReference type="Proteomes" id="UP000438448"/>
    </source>
</evidence>
<dbReference type="PANTHER" id="PTHR42756:SF1">
    <property type="entry name" value="TRANSCRIPTIONAL REPRESSOR OF EMRAB OPERON"/>
    <property type="match status" value="1"/>
</dbReference>
<evidence type="ECO:0000259" key="4">
    <source>
        <dbReference type="PROSITE" id="PS50995"/>
    </source>
</evidence>
<protein>
    <recommendedName>
        <fullName evidence="4">HTH marR-type domain-containing protein</fullName>
    </recommendedName>
</protein>
<dbReference type="EMBL" id="WEGK01000011">
    <property type="protein sequence ID" value="MQY21807.1"/>
    <property type="molecule type" value="Genomic_DNA"/>
</dbReference>
<evidence type="ECO:0000256" key="3">
    <source>
        <dbReference type="ARBA" id="ARBA00023163"/>
    </source>
</evidence>
<keyword evidence="3" id="KW-0804">Transcription</keyword>
<sequence length="167" mass="18162">MTSVTAANDDPDAAAPPSTLYLIKQLELAVRAVMDDALRPLGLTTLQYTALTVLERRGRLSSAQLARRAFLRPQTMHVMVRALEDRGLISRDRDPGNRRVLVASLTERGRELLDQVAPHIAEIESGLLAEMTTRRGTEFRAALRQGVSALTAEAASRGISATSAIDE</sequence>
<evidence type="ECO:0000256" key="2">
    <source>
        <dbReference type="ARBA" id="ARBA00023125"/>
    </source>
</evidence>
<dbReference type="SMART" id="SM00347">
    <property type="entry name" value="HTH_MARR"/>
    <property type="match status" value="1"/>
</dbReference>
<comment type="caution">
    <text evidence="5">The sequence shown here is derived from an EMBL/GenBank/DDBJ whole genome shotgun (WGS) entry which is preliminary data.</text>
</comment>
<dbReference type="Gene3D" id="1.10.10.10">
    <property type="entry name" value="Winged helix-like DNA-binding domain superfamily/Winged helix DNA-binding domain"/>
    <property type="match status" value="1"/>
</dbReference>
<dbReference type="SUPFAM" id="SSF46785">
    <property type="entry name" value="Winged helix' DNA-binding domain"/>
    <property type="match status" value="1"/>
</dbReference>
<feature type="domain" description="HTH marR-type" evidence="4">
    <location>
        <begin position="16"/>
        <end position="148"/>
    </location>
</feature>
<dbReference type="Proteomes" id="UP000438448">
    <property type="component" value="Unassembled WGS sequence"/>
</dbReference>
<dbReference type="InterPro" id="IPR036390">
    <property type="entry name" value="WH_DNA-bd_sf"/>
</dbReference>